<feature type="compositionally biased region" description="Low complexity" evidence="3">
    <location>
        <begin position="185"/>
        <end position="200"/>
    </location>
</feature>
<dbReference type="PANTHER" id="PTHR22997">
    <property type="entry name" value="PIH1 DOMAIN-CONTAINING PROTEIN 1"/>
    <property type="match status" value="1"/>
</dbReference>
<evidence type="ECO:0000313" key="6">
    <source>
        <dbReference type="WBParaSite" id="Gr19_v10_g13589.t1"/>
    </source>
</evidence>
<dbReference type="Proteomes" id="UP000887572">
    <property type="component" value="Unplaced"/>
</dbReference>
<dbReference type="GO" id="GO:0097255">
    <property type="term" value="C:R2TP complex"/>
    <property type="evidence" value="ECO:0007669"/>
    <property type="project" value="TreeGrafter"/>
</dbReference>
<evidence type="ECO:0000313" key="5">
    <source>
        <dbReference type="Proteomes" id="UP000887572"/>
    </source>
</evidence>
<dbReference type="GO" id="GO:1990904">
    <property type="term" value="C:ribonucleoprotein complex"/>
    <property type="evidence" value="ECO:0007669"/>
    <property type="project" value="TreeGrafter"/>
</dbReference>
<proteinExistence type="inferred from homology"/>
<evidence type="ECO:0000256" key="3">
    <source>
        <dbReference type="SAM" id="MobiDB-lite"/>
    </source>
</evidence>
<keyword evidence="5" id="KW-1185">Reference proteome</keyword>
<comment type="similarity">
    <text evidence="1">Belongs to the PIH1 family.</text>
</comment>
<dbReference type="WBParaSite" id="Gr19_v10_g13589.t1">
    <property type="protein sequence ID" value="Gr19_v10_g13589.t1"/>
    <property type="gene ID" value="Gr19_v10_g13589"/>
</dbReference>
<dbReference type="InterPro" id="IPR012981">
    <property type="entry name" value="PIH1_N"/>
</dbReference>
<organism evidence="5 6">
    <name type="scientific">Globodera rostochiensis</name>
    <name type="common">Golden nematode worm</name>
    <name type="synonym">Heterodera rostochiensis</name>
    <dbReference type="NCBI Taxonomy" id="31243"/>
    <lineage>
        <taxon>Eukaryota</taxon>
        <taxon>Metazoa</taxon>
        <taxon>Ecdysozoa</taxon>
        <taxon>Nematoda</taxon>
        <taxon>Chromadorea</taxon>
        <taxon>Rhabditida</taxon>
        <taxon>Tylenchina</taxon>
        <taxon>Tylenchomorpha</taxon>
        <taxon>Tylenchoidea</taxon>
        <taxon>Heteroderidae</taxon>
        <taxon>Heteroderinae</taxon>
        <taxon>Globodera</taxon>
    </lineage>
</organism>
<comment type="function">
    <text evidence="2">Involved in the assembly of C/D box small nucleolar ribonucleoprotein (snoRNP) particles. Recruits the SWI/SNF complex to the core promoter of rRNA genes and enhances pre-rRNA transcription. Mediates interaction of TELO2 with the R2TP complex which is necessary for the stability of MTOR and SMG1. Positively regulates the assembly and activity of the mTORC1 complex.</text>
</comment>
<dbReference type="GO" id="GO:0000492">
    <property type="term" value="P:box C/D snoRNP assembly"/>
    <property type="evidence" value="ECO:0007669"/>
    <property type="project" value="TreeGrafter"/>
</dbReference>
<evidence type="ECO:0000256" key="1">
    <source>
        <dbReference type="ARBA" id="ARBA00008511"/>
    </source>
</evidence>
<dbReference type="GO" id="GO:0005737">
    <property type="term" value="C:cytoplasm"/>
    <property type="evidence" value="ECO:0007669"/>
    <property type="project" value="TreeGrafter"/>
</dbReference>
<feature type="domain" description="PIH1 N-terminal" evidence="4">
    <location>
        <begin position="16"/>
        <end position="179"/>
    </location>
</feature>
<dbReference type="Pfam" id="PF08190">
    <property type="entry name" value="PIH1"/>
    <property type="match status" value="1"/>
</dbReference>
<protein>
    <submittedName>
        <fullName evidence="6">PIH1 N-terminal domain-containing protein</fullName>
    </submittedName>
</protein>
<dbReference type="GO" id="GO:0006364">
    <property type="term" value="P:rRNA processing"/>
    <property type="evidence" value="ECO:0007669"/>
    <property type="project" value="TreeGrafter"/>
</dbReference>
<dbReference type="InterPro" id="IPR050734">
    <property type="entry name" value="PIH1/Kintoun_subfamily"/>
</dbReference>
<feature type="region of interest" description="Disordered" evidence="3">
    <location>
        <begin position="181"/>
        <end position="219"/>
    </location>
</feature>
<name>A0A914H388_GLORO</name>
<dbReference type="PANTHER" id="PTHR22997:SF0">
    <property type="entry name" value="PIH1 DOMAIN-CONTAINING PROTEIN 1"/>
    <property type="match status" value="1"/>
</dbReference>
<evidence type="ECO:0000256" key="2">
    <source>
        <dbReference type="ARBA" id="ARBA00046233"/>
    </source>
</evidence>
<reference evidence="6" key="1">
    <citation type="submission" date="2022-11" db="UniProtKB">
        <authorList>
            <consortium name="WormBaseParasite"/>
        </authorList>
    </citation>
    <scope>IDENTIFICATION</scope>
</reference>
<sequence length="319" mass="35840">MPPPKGPLIVERRDHEEAEEDTWTVYPTEGICIKFREAHFPASSHISGPSSAKFFINLAHCTELPPPQRHAELGEEEVAKLLTDVGPDAFRIPICVGELDRSAEDNSGETVSKVDVLLNSEFFHKRISESEFFRQLTIRIICEAIEVKHSVRVDISRQIILRNKKCIGTLCVQRIRKSPTTAVASSSNGRNRLGRSHVTAVGGGETAEEEGGGEDRMDIDSIEQGEENEKRRPRNYKVQIVDGQCVDVRVRTRDQRGELVTELERITLKMNNDRIVVIVDGCCTCADFFLPVRLNDQQTEASFDSDAATLRVKCPIEWN</sequence>
<dbReference type="AlphaFoldDB" id="A0A914H388"/>
<accession>A0A914H388</accession>
<evidence type="ECO:0000259" key="4">
    <source>
        <dbReference type="Pfam" id="PF08190"/>
    </source>
</evidence>